<dbReference type="EMBL" id="JAAOAV010000395">
    <property type="protein sequence ID" value="KAF5578549.1"/>
    <property type="molecule type" value="Genomic_DNA"/>
</dbReference>
<accession>A0A8H5KQB7</accession>
<dbReference type="AlphaFoldDB" id="A0A8H5KQB7"/>
<dbReference type="Proteomes" id="UP000547976">
    <property type="component" value="Unassembled WGS sequence"/>
</dbReference>
<dbReference type="InterPro" id="IPR029058">
    <property type="entry name" value="AB_hydrolase_fold"/>
</dbReference>
<reference evidence="1 2" key="1">
    <citation type="submission" date="2020-05" db="EMBL/GenBank/DDBJ databases">
        <title>Identification and distribution of gene clusters putatively required for synthesis of sphingolipid metabolism inhibitors in phylogenetically diverse species of the filamentous fungus Fusarium.</title>
        <authorList>
            <person name="Kim H.-S."/>
            <person name="Busman M."/>
            <person name="Brown D.W."/>
            <person name="Divon H."/>
            <person name="Uhlig S."/>
            <person name="Proctor R.H."/>
        </authorList>
    </citation>
    <scope>NUCLEOTIDE SEQUENCE [LARGE SCALE GENOMIC DNA]</scope>
    <source>
        <strain evidence="1 2">NRRL 66333</strain>
    </source>
</reference>
<sequence length="170" mass="19249">MYWVIFVHGGPDTTATNFAAKTVVDLFKSGVAEVIEEALLVINNRLCIQTTHDVISGIHLAARLFRYQTLIQQSMDKPETPVAPQAIIGVVGPYNLPLLRDIDPMPPICQQFLLATFGTNKTLWRDVSPARYSDFKTLWPAGKLAVMAYYEDKRREERKIGRDTKPEEWA</sequence>
<dbReference type="Gene3D" id="3.40.50.1820">
    <property type="entry name" value="alpha/beta hydrolase"/>
    <property type="match status" value="1"/>
</dbReference>
<organism evidence="1 2">
    <name type="scientific">Gibberella subglutinans</name>
    <name type="common">Fusarium subglutinans</name>
    <dbReference type="NCBI Taxonomy" id="42677"/>
    <lineage>
        <taxon>Eukaryota</taxon>
        <taxon>Fungi</taxon>
        <taxon>Dikarya</taxon>
        <taxon>Ascomycota</taxon>
        <taxon>Pezizomycotina</taxon>
        <taxon>Sordariomycetes</taxon>
        <taxon>Hypocreomycetidae</taxon>
        <taxon>Hypocreales</taxon>
        <taxon>Nectriaceae</taxon>
        <taxon>Fusarium</taxon>
        <taxon>Fusarium fujikuroi species complex</taxon>
    </lineage>
</organism>
<name>A0A8H5KQB7_GIBSU</name>
<evidence type="ECO:0000313" key="2">
    <source>
        <dbReference type="Proteomes" id="UP000547976"/>
    </source>
</evidence>
<dbReference type="OrthoDB" id="420264at2759"/>
<keyword evidence="2" id="KW-1185">Reference proteome</keyword>
<dbReference type="GO" id="GO:0016787">
    <property type="term" value="F:hydrolase activity"/>
    <property type="evidence" value="ECO:0007669"/>
    <property type="project" value="UniProtKB-KW"/>
</dbReference>
<gene>
    <name evidence="1" type="ORF">FSUBG_13772</name>
</gene>
<keyword evidence="1" id="KW-0378">Hydrolase</keyword>
<protein>
    <submittedName>
        <fullName evidence="1">Alpha beta-hydrolase</fullName>
    </submittedName>
</protein>
<proteinExistence type="predicted"/>
<comment type="caution">
    <text evidence="1">The sequence shown here is derived from an EMBL/GenBank/DDBJ whole genome shotgun (WGS) entry which is preliminary data.</text>
</comment>
<evidence type="ECO:0000313" key="1">
    <source>
        <dbReference type="EMBL" id="KAF5578549.1"/>
    </source>
</evidence>
<dbReference type="GeneID" id="59313416"/>
<dbReference type="RefSeq" id="XP_036530764.1">
    <property type="nucleotide sequence ID" value="XM_036678698.1"/>
</dbReference>